<accession>A0A4U0NDB1</accession>
<keyword evidence="8" id="KW-0732">Signal</keyword>
<dbReference type="GO" id="GO:0071972">
    <property type="term" value="F:peptidoglycan L,D-transpeptidase activity"/>
    <property type="evidence" value="ECO:0007669"/>
    <property type="project" value="TreeGrafter"/>
</dbReference>
<keyword evidence="5 6" id="KW-0961">Cell wall biogenesis/degradation</keyword>
<proteinExistence type="predicted"/>
<dbReference type="InterPro" id="IPR005490">
    <property type="entry name" value="LD_TPept_cat_dom"/>
</dbReference>
<evidence type="ECO:0000313" key="10">
    <source>
        <dbReference type="EMBL" id="TJZ52021.1"/>
    </source>
</evidence>
<dbReference type="OrthoDB" id="8887048at2"/>
<dbReference type="GO" id="GO:0005576">
    <property type="term" value="C:extracellular region"/>
    <property type="evidence" value="ECO:0007669"/>
    <property type="project" value="TreeGrafter"/>
</dbReference>
<dbReference type="AlphaFoldDB" id="A0A4U0NDB1"/>
<sequence>MGDGMNRTFPALLIGVVSLLTLAGVPAAATARPAGQDAVAGPGARRGHQPPTCSQAAGPYQRQAELYLRRPVDGRQSLGDCQAIRTFQQAQHIAPATGFAGPVTGAVLRLMAAQQDPNKDGHCPNGPERVACVDLSRQLMWVQQGGKVIFRPVAIRSGQRTMETRTGTYRIYHRHRDHTSSLYRTPMPFAQFFDRGQALHGVYGSLYAPPGSHGCVNVKRTDAQKLWNVLRKGDIVHIWGRKTGV</sequence>
<keyword evidence="11" id="KW-1185">Reference proteome</keyword>
<dbReference type="PANTHER" id="PTHR30582">
    <property type="entry name" value="L,D-TRANSPEPTIDASE"/>
    <property type="match status" value="1"/>
</dbReference>
<comment type="caution">
    <text evidence="10">The sequence shown here is derived from an EMBL/GenBank/DDBJ whole genome shotgun (WGS) entry which is preliminary data.</text>
</comment>
<feature type="active site" description="Proton donor/acceptor" evidence="6">
    <location>
        <position position="200"/>
    </location>
</feature>
<dbReference type="Gene3D" id="2.40.440.10">
    <property type="entry name" value="L,D-transpeptidase catalytic domain-like"/>
    <property type="match status" value="1"/>
</dbReference>
<name>A0A4U0NDB1_9ACTN</name>
<dbReference type="GO" id="GO:0071555">
    <property type="term" value="P:cell wall organization"/>
    <property type="evidence" value="ECO:0007669"/>
    <property type="project" value="UniProtKB-UniRule"/>
</dbReference>
<keyword evidence="4 6" id="KW-0573">Peptidoglycan synthesis</keyword>
<gene>
    <name evidence="10" type="ORF">FCH28_19435</name>
</gene>
<protein>
    <submittedName>
        <fullName evidence="10">L,D-transpeptidase</fullName>
    </submittedName>
</protein>
<dbReference type="GO" id="GO:0008360">
    <property type="term" value="P:regulation of cell shape"/>
    <property type="evidence" value="ECO:0007669"/>
    <property type="project" value="UniProtKB-UniRule"/>
</dbReference>
<dbReference type="Pfam" id="PF03734">
    <property type="entry name" value="YkuD"/>
    <property type="match status" value="1"/>
</dbReference>
<feature type="active site" description="Nucleophile" evidence="6">
    <location>
        <position position="215"/>
    </location>
</feature>
<evidence type="ECO:0000313" key="11">
    <source>
        <dbReference type="Proteomes" id="UP000308697"/>
    </source>
</evidence>
<dbReference type="GO" id="GO:0016740">
    <property type="term" value="F:transferase activity"/>
    <property type="evidence" value="ECO:0007669"/>
    <property type="project" value="UniProtKB-KW"/>
</dbReference>
<dbReference type="RefSeq" id="WP_136741322.1">
    <property type="nucleotide sequence ID" value="NZ_SUMB01000006.1"/>
</dbReference>
<evidence type="ECO:0000256" key="3">
    <source>
        <dbReference type="ARBA" id="ARBA00022960"/>
    </source>
</evidence>
<comment type="pathway">
    <text evidence="1 6">Cell wall biogenesis; peptidoglycan biosynthesis.</text>
</comment>
<organism evidence="10 11">
    <name type="scientific">Streptomyces piniterrae</name>
    <dbReference type="NCBI Taxonomy" id="2571125"/>
    <lineage>
        <taxon>Bacteria</taxon>
        <taxon>Bacillati</taxon>
        <taxon>Actinomycetota</taxon>
        <taxon>Actinomycetes</taxon>
        <taxon>Kitasatosporales</taxon>
        <taxon>Streptomycetaceae</taxon>
        <taxon>Streptomyces</taxon>
    </lineage>
</organism>
<evidence type="ECO:0000256" key="2">
    <source>
        <dbReference type="ARBA" id="ARBA00022679"/>
    </source>
</evidence>
<dbReference type="EMBL" id="SUMB01000006">
    <property type="protein sequence ID" value="TJZ52021.1"/>
    <property type="molecule type" value="Genomic_DNA"/>
</dbReference>
<dbReference type="GO" id="GO:0018104">
    <property type="term" value="P:peptidoglycan-protein cross-linking"/>
    <property type="evidence" value="ECO:0007669"/>
    <property type="project" value="TreeGrafter"/>
</dbReference>
<dbReference type="PROSITE" id="PS52029">
    <property type="entry name" value="LD_TPASE"/>
    <property type="match status" value="1"/>
</dbReference>
<evidence type="ECO:0000256" key="1">
    <source>
        <dbReference type="ARBA" id="ARBA00004752"/>
    </source>
</evidence>
<evidence type="ECO:0000259" key="9">
    <source>
        <dbReference type="PROSITE" id="PS52029"/>
    </source>
</evidence>
<dbReference type="InterPro" id="IPR050979">
    <property type="entry name" value="LD-transpeptidase"/>
</dbReference>
<dbReference type="InterPro" id="IPR038063">
    <property type="entry name" value="Transpep_catalytic_dom"/>
</dbReference>
<dbReference type="CDD" id="cd16913">
    <property type="entry name" value="YkuD_like"/>
    <property type="match status" value="1"/>
</dbReference>
<feature type="region of interest" description="Disordered" evidence="7">
    <location>
        <begin position="35"/>
        <end position="58"/>
    </location>
</feature>
<feature type="domain" description="L,D-TPase catalytic" evidence="9">
    <location>
        <begin position="129"/>
        <end position="239"/>
    </location>
</feature>
<evidence type="ECO:0000256" key="6">
    <source>
        <dbReference type="PROSITE-ProRule" id="PRU01373"/>
    </source>
</evidence>
<reference evidence="10 11" key="1">
    <citation type="submission" date="2019-04" db="EMBL/GenBank/DDBJ databases">
        <title>Streptomyces piniterrae sp. nov., a heliquinomycin-producing actinomycete isolated from rhizosphere soil of Pinus yunnanensis.</title>
        <authorList>
            <person name="Zhuang X."/>
            <person name="Zhao J."/>
        </authorList>
    </citation>
    <scope>NUCLEOTIDE SEQUENCE [LARGE SCALE GENOMIC DNA]</scope>
    <source>
        <strain evidence="11">jys28</strain>
    </source>
</reference>
<dbReference type="Proteomes" id="UP000308697">
    <property type="component" value="Unassembled WGS sequence"/>
</dbReference>
<feature type="chain" id="PRO_5039597965" evidence="8">
    <location>
        <begin position="24"/>
        <end position="245"/>
    </location>
</feature>
<evidence type="ECO:0000256" key="7">
    <source>
        <dbReference type="SAM" id="MobiDB-lite"/>
    </source>
</evidence>
<keyword evidence="3 6" id="KW-0133">Cell shape</keyword>
<keyword evidence="2" id="KW-0808">Transferase</keyword>
<evidence type="ECO:0000256" key="5">
    <source>
        <dbReference type="ARBA" id="ARBA00023316"/>
    </source>
</evidence>
<dbReference type="PANTHER" id="PTHR30582:SF33">
    <property type="entry name" value="EXPORTED PROTEIN"/>
    <property type="match status" value="1"/>
</dbReference>
<evidence type="ECO:0000256" key="8">
    <source>
        <dbReference type="SAM" id="SignalP"/>
    </source>
</evidence>
<dbReference type="UniPathway" id="UPA00219"/>
<dbReference type="SUPFAM" id="SSF141523">
    <property type="entry name" value="L,D-transpeptidase catalytic domain-like"/>
    <property type="match status" value="1"/>
</dbReference>
<feature type="signal peptide" evidence="8">
    <location>
        <begin position="1"/>
        <end position="23"/>
    </location>
</feature>
<evidence type="ECO:0000256" key="4">
    <source>
        <dbReference type="ARBA" id="ARBA00022984"/>
    </source>
</evidence>